<evidence type="ECO:0000313" key="3">
    <source>
        <dbReference type="Proteomes" id="UP000748531"/>
    </source>
</evidence>
<dbReference type="OrthoDB" id="440745at2759"/>
<organism evidence="2 3">
    <name type="scientific">Paragonimus heterotremus</name>
    <dbReference type="NCBI Taxonomy" id="100268"/>
    <lineage>
        <taxon>Eukaryota</taxon>
        <taxon>Metazoa</taxon>
        <taxon>Spiralia</taxon>
        <taxon>Lophotrochozoa</taxon>
        <taxon>Platyhelminthes</taxon>
        <taxon>Trematoda</taxon>
        <taxon>Digenea</taxon>
        <taxon>Plagiorchiida</taxon>
        <taxon>Troglotremata</taxon>
        <taxon>Troglotrematidae</taxon>
        <taxon>Paragonimus</taxon>
    </lineage>
</organism>
<comment type="caution">
    <text evidence="2">The sequence shown here is derived from an EMBL/GenBank/DDBJ whole genome shotgun (WGS) entry which is preliminary data.</text>
</comment>
<dbReference type="EMBL" id="LUCH01004349">
    <property type="protein sequence ID" value="KAF5399104.1"/>
    <property type="molecule type" value="Genomic_DNA"/>
</dbReference>
<name>A0A8J4THC0_9TREM</name>
<evidence type="ECO:0000256" key="1">
    <source>
        <dbReference type="SAM" id="MobiDB-lite"/>
    </source>
</evidence>
<dbReference type="AlphaFoldDB" id="A0A8J4THC0"/>
<gene>
    <name evidence="2" type="ORF">PHET_07324</name>
</gene>
<proteinExistence type="predicted"/>
<reference evidence="2" key="1">
    <citation type="submission" date="2019-05" db="EMBL/GenBank/DDBJ databases">
        <title>Annotation for the trematode Paragonimus heterotremus.</title>
        <authorList>
            <person name="Choi Y.-J."/>
        </authorList>
    </citation>
    <scope>NUCLEOTIDE SEQUENCE</scope>
    <source>
        <strain evidence="2">LC</strain>
    </source>
</reference>
<accession>A0A8J4THC0</accession>
<keyword evidence="3" id="KW-1185">Reference proteome</keyword>
<feature type="region of interest" description="Disordered" evidence="1">
    <location>
        <begin position="44"/>
        <end position="63"/>
    </location>
</feature>
<sequence>MFFYSHRHALDALHKQLNRINDDIALKQASLEIEQQCLQLRHQRMDRTQPEEDIDPAKTEPIKVDDTMVKEAPTTLPVNMATRILA</sequence>
<protein>
    <submittedName>
        <fullName evidence="2">Uncharacterized protein</fullName>
    </submittedName>
</protein>
<evidence type="ECO:0000313" key="2">
    <source>
        <dbReference type="EMBL" id="KAF5399104.1"/>
    </source>
</evidence>
<dbReference type="Proteomes" id="UP000748531">
    <property type="component" value="Unassembled WGS sequence"/>
</dbReference>